<dbReference type="Pfam" id="PF01782">
    <property type="entry name" value="RimM"/>
    <property type="match status" value="1"/>
</dbReference>
<keyword evidence="1 5" id="KW-0963">Cytoplasm</keyword>
<dbReference type="KEGG" id="nhi:B1s21160_02350"/>
<comment type="similarity">
    <text evidence="5">Belongs to the RimM family.</text>
</comment>
<dbReference type="SUPFAM" id="SSF50346">
    <property type="entry name" value="PRC-barrel domain"/>
    <property type="match status" value="1"/>
</dbReference>
<comment type="function">
    <text evidence="5">An accessory protein needed during the final step in the assembly of 30S ribosomal subunit, possibly for assembly of the head region. Essential for efficient processing of 16S rRNA. May be needed both before and after RbfA during the maturation of 16S rRNA. It has affinity for free ribosomal 30S subunits but not for 70S ribosomes.</text>
</comment>
<organism evidence="8 9">
    <name type="scientific">Candidatus Nanopelagicus hibericus</name>
    <dbReference type="NCBI Taxonomy" id="1884915"/>
    <lineage>
        <taxon>Bacteria</taxon>
        <taxon>Bacillati</taxon>
        <taxon>Actinomycetota</taxon>
        <taxon>Actinomycetes</taxon>
        <taxon>Candidatus Nanopelagicales</taxon>
        <taxon>Candidatus Nanopelagicaceae</taxon>
        <taxon>Candidatus Nanopelagicus</taxon>
    </lineage>
</organism>
<dbReference type="Proteomes" id="UP000217171">
    <property type="component" value="Chromosome"/>
</dbReference>
<protein>
    <recommendedName>
        <fullName evidence="5">Ribosome maturation factor RimM</fullName>
    </recommendedName>
</protein>
<dbReference type="Gene3D" id="2.30.30.240">
    <property type="entry name" value="PRC-barrel domain"/>
    <property type="match status" value="1"/>
</dbReference>
<evidence type="ECO:0000256" key="1">
    <source>
        <dbReference type="ARBA" id="ARBA00022490"/>
    </source>
</evidence>
<evidence type="ECO:0000256" key="2">
    <source>
        <dbReference type="ARBA" id="ARBA00022517"/>
    </source>
</evidence>
<dbReference type="SUPFAM" id="SSF50447">
    <property type="entry name" value="Translation proteins"/>
    <property type="match status" value="1"/>
</dbReference>
<evidence type="ECO:0000256" key="3">
    <source>
        <dbReference type="ARBA" id="ARBA00022552"/>
    </source>
</evidence>
<dbReference type="InterPro" id="IPR056792">
    <property type="entry name" value="PRC_RimM"/>
</dbReference>
<dbReference type="AlphaFoldDB" id="A0A249K8W9"/>
<proteinExistence type="inferred from homology"/>
<dbReference type="EMBL" id="CP016771">
    <property type="protein sequence ID" value="ASY13186.1"/>
    <property type="molecule type" value="Genomic_DNA"/>
</dbReference>
<feature type="domain" description="Ribosome maturation factor RimM PRC barrel" evidence="7">
    <location>
        <begin position="95"/>
        <end position="161"/>
    </location>
</feature>
<dbReference type="GO" id="GO:0005737">
    <property type="term" value="C:cytoplasm"/>
    <property type="evidence" value="ECO:0007669"/>
    <property type="project" value="UniProtKB-SubCell"/>
</dbReference>
<dbReference type="InterPro" id="IPR002676">
    <property type="entry name" value="RimM_N"/>
</dbReference>
<keyword evidence="3 5" id="KW-0698">rRNA processing</keyword>
<evidence type="ECO:0000256" key="5">
    <source>
        <dbReference type="HAMAP-Rule" id="MF_00014"/>
    </source>
</evidence>
<dbReference type="GO" id="GO:0043022">
    <property type="term" value="F:ribosome binding"/>
    <property type="evidence" value="ECO:0007669"/>
    <property type="project" value="InterPro"/>
</dbReference>
<dbReference type="InterPro" id="IPR009000">
    <property type="entry name" value="Transl_B-barrel_sf"/>
</dbReference>
<dbReference type="InterPro" id="IPR011961">
    <property type="entry name" value="RimM"/>
</dbReference>
<sequence length="166" mass="18388">MQLVVGRIGRAHGVLGEATIQVQTDDPDVRFKVGNKLNLDSGKELTIRSARWHNQILLLAFDGVVDRNQIEELRDQMISAEVDITSLAPGEYHYQQLLGCQVFLQSNALIGEVDEIVKLPGQDLLSVDRNGKKVLIPMVKKIIISIDVLTKKIVVDPPEGLLDVTN</sequence>
<accession>A0A249K8W9</accession>
<keyword evidence="9" id="KW-1185">Reference proteome</keyword>
<keyword evidence="2 5" id="KW-0690">Ribosome biogenesis</keyword>
<dbReference type="Pfam" id="PF24986">
    <property type="entry name" value="PRC_RimM"/>
    <property type="match status" value="1"/>
</dbReference>
<dbReference type="GO" id="GO:0005840">
    <property type="term" value="C:ribosome"/>
    <property type="evidence" value="ECO:0007669"/>
    <property type="project" value="InterPro"/>
</dbReference>
<dbReference type="RefSeq" id="WP_041888038.1">
    <property type="nucleotide sequence ID" value="NZ_CP016771.1"/>
</dbReference>
<evidence type="ECO:0000256" key="4">
    <source>
        <dbReference type="ARBA" id="ARBA00023186"/>
    </source>
</evidence>
<comment type="subcellular location">
    <subcellularLocation>
        <location evidence="5">Cytoplasm</location>
    </subcellularLocation>
</comment>
<dbReference type="PANTHER" id="PTHR33692:SF1">
    <property type="entry name" value="RIBOSOME MATURATION FACTOR RIMM"/>
    <property type="match status" value="1"/>
</dbReference>
<dbReference type="InterPro" id="IPR036976">
    <property type="entry name" value="RimM_N_sf"/>
</dbReference>
<evidence type="ECO:0000259" key="7">
    <source>
        <dbReference type="Pfam" id="PF24986"/>
    </source>
</evidence>
<dbReference type="Gene3D" id="2.40.30.60">
    <property type="entry name" value="RimM"/>
    <property type="match status" value="1"/>
</dbReference>
<evidence type="ECO:0000259" key="6">
    <source>
        <dbReference type="Pfam" id="PF01782"/>
    </source>
</evidence>
<dbReference type="HAMAP" id="MF_00014">
    <property type="entry name" value="Ribosome_mat_RimM"/>
    <property type="match status" value="1"/>
</dbReference>
<name>A0A249K8W9_9ACTN</name>
<evidence type="ECO:0000313" key="8">
    <source>
        <dbReference type="EMBL" id="ASY13186.1"/>
    </source>
</evidence>
<dbReference type="GO" id="GO:0006364">
    <property type="term" value="P:rRNA processing"/>
    <property type="evidence" value="ECO:0007669"/>
    <property type="project" value="UniProtKB-UniRule"/>
</dbReference>
<reference evidence="8 9" key="1">
    <citation type="submission" date="2016-07" db="EMBL/GenBank/DDBJ databases">
        <title>High microdiversification within the ubiquitous acI lineage of Actinobacteria.</title>
        <authorList>
            <person name="Neuenschwander S.M."/>
            <person name="Salcher M."/>
            <person name="Ghai R."/>
            <person name="Pernthaler J."/>
        </authorList>
    </citation>
    <scope>NUCLEOTIDE SEQUENCE [LARGE SCALE GENOMIC DNA]</scope>
    <source>
        <strain evidence="8">MMS-21-160</strain>
    </source>
</reference>
<dbReference type="PANTHER" id="PTHR33692">
    <property type="entry name" value="RIBOSOME MATURATION FACTOR RIMM"/>
    <property type="match status" value="1"/>
</dbReference>
<comment type="subunit">
    <text evidence="5">Binds ribosomal protein uS19.</text>
</comment>
<feature type="domain" description="RimM N-terminal" evidence="6">
    <location>
        <begin position="4"/>
        <end position="81"/>
    </location>
</feature>
<dbReference type="OrthoDB" id="5381335at2"/>
<dbReference type="GO" id="GO:0042274">
    <property type="term" value="P:ribosomal small subunit biogenesis"/>
    <property type="evidence" value="ECO:0007669"/>
    <property type="project" value="UniProtKB-UniRule"/>
</dbReference>
<evidence type="ECO:0000313" key="9">
    <source>
        <dbReference type="Proteomes" id="UP000217171"/>
    </source>
</evidence>
<dbReference type="InterPro" id="IPR011033">
    <property type="entry name" value="PRC_barrel-like_sf"/>
</dbReference>
<comment type="domain">
    <text evidence="5">The PRC barrel domain binds ribosomal protein uS19.</text>
</comment>
<dbReference type="NCBIfam" id="TIGR02273">
    <property type="entry name" value="16S_RimM"/>
    <property type="match status" value="1"/>
</dbReference>
<keyword evidence="4 5" id="KW-0143">Chaperone</keyword>
<gene>
    <name evidence="5" type="primary">rimM</name>
    <name evidence="8" type="ORF">B1s21160_02350</name>
</gene>